<sequence length="155" mass="17698">MVHEALVRCLSWSRRCKSRTGMPKVVRGDHLEVTLVDPILSVSTITGAPLSSFNWRSLWNADSLETLNFSPLVRDRVDLSVAEVEMAMTKQVSLAFILRKYSDEVLCDIVPMEATHILLGRPWKFDHKVIHDEVTLKPLSPKEVNVDQLKMKMKK</sequence>
<gene>
    <name evidence="1" type="ORF">CR513_11248</name>
</gene>
<dbReference type="EMBL" id="QJKJ01001970">
    <property type="protein sequence ID" value="RDY04962.1"/>
    <property type="molecule type" value="Genomic_DNA"/>
</dbReference>
<organism evidence="1 2">
    <name type="scientific">Mucuna pruriens</name>
    <name type="common">Velvet bean</name>
    <name type="synonym">Dolichos pruriens</name>
    <dbReference type="NCBI Taxonomy" id="157652"/>
    <lineage>
        <taxon>Eukaryota</taxon>
        <taxon>Viridiplantae</taxon>
        <taxon>Streptophyta</taxon>
        <taxon>Embryophyta</taxon>
        <taxon>Tracheophyta</taxon>
        <taxon>Spermatophyta</taxon>
        <taxon>Magnoliopsida</taxon>
        <taxon>eudicotyledons</taxon>
        <taxon>Gunneridae</taxon>
        <taxon>Pentapetalae</taxon>
        <taxon>rosids</taxon>
        <taxon>fabids</taxon>
        <taxon>Fabales</taxon>
        <taxon>Fabaceae</taxon>
        <taxon>Papilionoideae</taxon>
        <taxon>50 kb inversion clade</taxon>
        <taxon>NPAAA clade</taxon>
        <taxon>indigoferoid/millettioid clade</taxon>
        <taxon>Phaseoleae</taxon>
        <taxon>Mucuna</taxon>
    </lineage>
</organism>
<proteinExistence type="predicted"/>
<dbReference type="PANTHER" id="PTHR35046:SF9">
    <property type="entry name" value="RNA-DIRECTED DNA POLYMERASE"/>
    <property type="match status" value="1"/>
</dbReference>
<name>A0A371HQD5_MUCPR</name>
<accession>A0A371HQD5</accession>
<evidence type="ECO:0000313" key="1">
    <source>
        <dbReference type="EMBL" id="RDY04962.1"/>
    </source>
</evidence>
<keyword evidence="2" id="KW-1185">Reference proteome</keyword>
<dbReference type="AlphaFoldDB" id="A0A371HQD5"/>
<feature type="non-terminal residue" evidence="1">
    <location>
        <position position="1"/>
    </location>
</feature>
<evidence type="ECO:0000313" key="2">
    <source>
        <dbReference type="Proteomes" id="UP000257109"/>
    </source>
</evidence>
<reference evidence="1" key="1">
    <citation type="submission" date="2018-05" db="EMBL/GenBank/DDBJ databases">
        <title>Draft genome of Mucuna pruriens seed.</title>
        <authorList>
            <person name="Nnadi N.E."/>
            <person name="Vos R."/>
            <person name="Hasami M.H."/>
            <person name="Devisetty U.K."/>
            <person name="Aguiy J.C."/>
        </authorList>
    </citation>
    <scope>NUCLEOTIDE SEQUENCE [LARGE SCALE GENOMIC DNA]</scope>
    <source>
        <strain evidence="1">JCA_2017</strain>
    </source>
</reference>
<protein>
    <submittedName>
        <fullName evidence="1">Uncharacterized protein</fullName>
    </submittedName>
</protein>
<dbReference type="Proteomes" id="UP000257109">
    <property type="component" value="Unassembled WGS sequence"/>
</dbReference>
<comment type="caution">
    <text evidence="1">The sequence shown here is derived from an EMBL/GenBank/DDBJ whole genome shotgun (WGS) entry which is preliminary data.</text>
</comment>
<dbReference type="OrthoDB" id="1747743at2759"/>
<dbReference type="PANTHER" id="PTHR35046">
    <property type="entry name" value="ZINC KNUCKLE (CCHC-TYPE) FAMILY PROTEIN"/>
    <property type="match status" value="1"/>
</dbReference>